<proteinExistence type="predicted"/>
<comment type="caution">
    <text evidence="2">The sequence shown here is derived from an EMBL/GenBank/DDBJ whole genome shotgun (WGS) entry which is preliminary data.</text>
</comment>
<evidence type="ECO:0000313" key="2">
    <source>
        <dbReference type="EMBL" id="KAF4614246.1"/>
    </source>
</evidence>
<dbReference type="InterPro" id="IPR012312">
    <property type="entry name" value="Hemerythrin-like"/>
</dbReference>
<protein>
    <recommendedName>
        <fullName evidence="1">Hemerythrin-like domain-containing protein</fullName>
    </recommendedName>
</protein>
<dbReference type="EMBL" id="JAACJL010000045">
    <property type="protein sequence ID" value="KAF4614246.1"/>
    <property type="molecule type" value="Genomic_DNA"/>
</dbReference>
<accession>A0A8H4VKK0</accession>
<dbReference type="AlphaFoldDB" id="A0A8H4VKK0"/>
<gene>
    <name evidence="2" type="ORF">D9613_007437</name>
</gene>
<evidence type="ECO:0000313" key="3">
    <source>
        <dbReference type="Proteomes" id="UP000521872"/>
    </source>
</evidence>
<feature type="domain" description="Hemerythrin-like" evidence="1">
    <location>
        <begin position="8"/>
        <end position="125"/>
    </location>
</feature>
<sequence>MSTVFGQTIATDHRVVYQIRDQYIAAPDVESKKEFLKLLMWNIARHVATEEILVHPLCEKFLGTELGGQLAEFDGKDHAGVKENLLKLLELGANPGDNEFDNFLEKVLGDLHRHNDSEEASDVPTLESKMTPAQAQELAESIEASKAFFVPSRFDEAAGDEITDNALMAAITTDSGVLGKSLFEFLGVPGPVAAN</sequence>
<organism evidence="2 3">
    <name type="scientific">Agrocybe pediades</name>
    <dbReference type="NCBI Taxonomy" id="84607"/>
    <lineage>
        <taxon>Eukaryota</taxon>
        <taxon>Fungi</taxon>
        <taxon>Dikarya</taxon>
        <taxon>Basidiomycota</taxon>
        <taxon>Agaricomycotina</taxon>
        <taxon>Agaricomycetes</taxon>
        <taxon>Agaricomycetidae</taxon>
        <taxon>Agaricales</taxon>
        <taxon>Agaricineae</taxon>
        <taxon>Strophariaceae</taxon>
        <taxon>Agrocybe</taxon>
    </lineage>
</organism>
<dbReference type="PANTHER" id="PTHR35585:SF1">
    <property type="entry name" value="HHE DOMAIN PROTEIN (AFU_ORTHOLOGUE AFUA_4G00730)"/>
    <property type="match status" value="1"/>
</dbReference>
<evidence type="ECO:0000259" key="1">
    <source>
        <dbReference type="Pfam" id="PF01814"/>
    </source>
</evidence>
<name>A0A8H4VKK0_9AGAR</name>
<dbReference type="PANTHER" id="PTHR35585">
    <property type="entry name" value="HHE DOMAIN PROTEIN (AFU_ORTHOLOGUE AFUA_4G00730)"/>
    <property type="match status" value="1"/>
</dbReference>
<dbReference type="Proteomes" id="UP000521872">
    <property type="component" value="Unassembled WGS sequence"/>
</dbReference>
<reference evidence="2 3" key="1">
    <citation type="submission" date="2019-12" db="EMBL/GenBank/DDBJ databases">
        <authorList>
            <person name="Floudas D."/>
            <person name="Bentzer J."/>
            <person name="Ahren D."/>
            <person name="Johansson T."/>
            <person name="Persson P."/>
            <person name="Tunlid A."/>
        </authorList>
    </citation>
    <scope>NUCLEOTIDE SEQUENCE [LARGE SCALE GENOMIC DNA]</scope>
    <source>
        <strain evidence="2 3">CBS 102.39</strain>
    </source>
</reference>
<dbReference type="Pfam" id="PF01814">
    <property type="entry name" value="Hemerythrin"/>
    <property type="match status" value="1"/>
</dbReference>
<keyword evidence="3" id="KW-1185">Reference proteome</keyword>